<evidence type="ECO:0000313" key="1">
    <source>
        <dbReference type="EMBL" id="KXZ42988.1"/>
    </source>
</evidence>
<evidence type="ECO:0000313" key="2">
    <source>
        <dbReference type="Proteomes" id="UP000075714"/>
    </source>
</evidence>
<sequence length="140" mass="15377">MRDSLLAYCLKGTLGNVNNVKPSNSTFRIEVTKINGETLSTTRDMKDQGLYDTPRTTAYCLKGTLRNVNNVKPSNSTFRIEVTKVCTGTDCAAIPDPATVFTSPKGHIVWSVWTVQKMSVNGAPIRDHAWCPVQSAINLD</sequence>
<protein>
    <submittedName>
        <fullName evidence="1">Uncharacterized protein</fullName>
    </submittedName>
</protein>
<name>A0A150FZH8_GONPE</name>
<reference evidence="2" key="1">
    <citation type="journal article" date="2016" name="Nat. Commun.">
        <title>The Gonium pectorale genome demonstrates co-option of cell cycle regulation during the evolution of multicellularity.</title>
        <authorList>
            <person name="Hanschen E.R."/>
            <person name="Marriage T.N."/>
            <person name="Ferris P.J."/>
            <person name="Hamaji T."/>
            <person name="Toyoda A."/>
            <person name="Fujiyama A."/>
            <person name="Neme R."/>
            <person name="Noguchi H."/>
            <person name="Minakuchi Y."/>
            <person name="Suzuki M."/>
            <person name="Kawai-Toyooka H."/>
            <person name="Smith D.R."/>
            <person name="Sparks H."/>
            <person name="Anderson J."/>
            <person name="Bakaric R."/>
            <person name="Luria V."/>
            <person name="Karger A."/>
            <person name="Kirschner M.W."/>
            <person name="Durand P.M."/>
            <person name="Michod R.E."/>
            <person name="Nozaki H."/>
            <person name="Olson B.J."/>
        </authorList>
    </citation>
    <scope>NUCLEOTIDE SEQUENCE [LARGE SCALE GENOMIC DNA]</scope>
    <source>
        <strain evidence="2">NIES-2863</strain>
    </source>
</reference>
<organism evidence="1 2">
    <name type="scientific">Gonium pectorale</name>
    <name type="common">Green alga</name>
    <dbReference type="NCBI Taxonomy" id="33097"/>
    <lineage>
        <taxon>Eukaryota</taxon>
        <taxon>Viridiplantae</taxon>
        <taxon>Chlorophyta</taxon>
        <taxon>core chlorophytes</taxon>
        <taxon>Chlorophyceae</taxon>
        <taxon>CS clade</taxon>
        <taxon>Chlamydomonadales</taxon>
        <taxon>Volvocaceae</taxon>
        <taxon>Gonium</taxon>
    </lineage>
</organism>
<dbReference type="Proteomes" id="UP000075714">
    <property type="component" value="Unassembled WGS sequence"/>
</dbReference>
<comment type="caution">
    <text evidence="1">The sequence shown here is derived from an EMBL/GenBank/DDBJ whole genome shotgun (WGS) entry which is preliminary data.</text>
</comment>
<keyword evidence="2" id="KW-1185">Reference proteome</keyword>
<gene>
    <name evidence="1" type="ORF">GPECTOR_108g183</name>
</gene>
<proteinExistence type="predicted"/>
<dbReference type="EMBL" id="LSYV01000108">
    <property type="protein sequence ID" value="KXZ42988.1"/>
    <property type="molecule type" value="Genomic_DNA"/>
</dbReference>
<dbReference type="AlphaFoldDB" id="A0A150FZH8"/>
<accession>A0A150FZH8</accession>